<proteinExistence type="predicted"/>
<dbReference type="Gene3D" id="1.10.10.60">
    <property type="entry name" value="Homeodomain-like"/>
    <property type="match status" value="1"/>
</dbReference>
<keyword evidence="3" id="KW-0804">Transcription</keyword>
<dbReference type="PANTHER" id="PTHR47506">
    <property type="entry name" value="TRANSCRIPTIONAL REGULATORY PROTEIN"/>
    <property type="match status" value="1"/>
</dbReference>
<sequence>MNALKKARDLFWRQGFESTSMSELVTMLGLASARIYAAFGSKEDLFREAVLDYEAHEGSFATHALEEERSIFAAMERILQQAITLYTQPNGPKGCMVVASATNCSAANSSISEWLTQHRKARTASLIDRLRRAQQEGELGADCDPEALGDFFATFLHGLSVQARDGISTQRLQDASQSALQLLKQQMASGKN</sequence>
<evidence type="ECO:0000256" key="1">
    <source>
        <dbReference type="ARBA" id="ARBA00023015"/>
    </source>
</evidence>
<evidence type="ECO:0000256" key="4">
    <source>
        <dbReference type="PROSITE-ProRule" id="PRU00335"/>
    </source>
</evidence>
<evidence type="ECO:0000313" key="6">
    <source>
        <dbReference type="EMBL" id="QEH97537.1"/>
    </source>
</evidence>
<dbReference type="Pfam" id="PF00440">
    <property type="entry name" value="TetR_N"/>
    <property type="match status" value="1"/>
</dbReference>
<feature type="DNA-binding region" description="H-T-H motif" evidence="4">
    <location>
        <begin position="20"/>
        <end position="39"/>
    </location>
</feature>
<dbReference type="InterPro" id="IPR036271">
    <property type="entry name" value="Tet_transcr_reg_TetR-rel_C_sf"/>
</dbReference>
<dbReference type="SUPFAM" id="SSF48498">
    <property type="entry name" value="Tetracyclin repressor-like, C-terminal domain"/>
    <property type="match status" value="1"/>
</dbReference>
<dbReference type="InterPro" id="IPR001647">
    <property type="entry name" value="HTH_TetR"/>
</dbReference>
<name>A0AAP9EVK9_GLUTH</name>
<dbReference type="Gene3D" id="1.10.357.10">
    <property type="entry name" value="Tetracycline Repressor, domain 2"/>
    <property type="match status" value="1"/>
</dbReference>
<evidence type="ECO:0000313" key="7">
    <source>
        <dbReference type="Proteomes" id="UP000323560"/>
    </source>
</evidence>
<dbReference type="InterPro" id="IPR023772">
    <property type="entry name" value="DNA-bd_HTH_TetR-type_CS"/>
</dbReference>
<reference evidence="6 7" key="1">
    <citation type="submission" date="2019-08" db="EMBL/GenBank/DDBJ databases">
        <title>Gluconobacter frateurii HD924 genome.</title>
        <authorList>
            <person name="Liu Y."/>
            <person name="Zhang P."/>
        </authorList>
    </citation>
    <scope>NUCLEOTIDE SEQUENCE [LARGE SCALE GENOMIC DNA]</scope>
    <source>
        <strain evidence="6 7">HD924</strain>
    </source>
</reference>
<dbReference type="EMBL" id="CP043043">
    <property type="protein sequence ID" value="QEH97537.1"/>
    <property type="molecule type" value="Genomic_DNA"/>
</dbReference>
<protein>
    <submittedName>
        <fullName evidence="6">TetR/AcrR family transcriptional regulator</fullName>
    </submittedName>
</protein>
<feature type="domain" description="HTH tetR-type" evidence="5">
    <location>
        <begin position="1"/>
        <end position="57"/>
    </location>
</feature>
<dbReference type="GO" id="GO:0003677">
    <property type="term" value="F:DNA binding"/>
    <property type="evidence" value="ECO:0007669"/>
    <property type="project" value="UniProtKB-UniRule"/>
</dbReference>
<dbReference type="InterPro" id="IPR011075">
    <property type="entry name" value="TetR_C"/>
</dbReference>
<dbReference type="Proteomes" id="UP000323560">
    <property type="component" value="Chromosome"/>
</dbReference>
<organism evidence="6 7">
    <name type="scientific">Gluconobacter thailandicus</name>
    <dbReference type="NCBI Taxonomy" id="257438"/>
    <lineage>
        <taxon>Bacteria</taxon>
        <taxon>Pseudomonadati</taxon>
        <taxon>Pseudomonadota</taxon>
        <taxon>Alphaproteobacteria</taxon>
        <taxon>Acetobacterales</taxon>
        <taxon>Acetobacteraceae</taxon>
        <taxon>Gluconobacter</taxon>
    </lineage>
</organism>
<dbReference type="KEGG" id="gti:FXF46_01350"/>
<dbReference type="PANTHER" id="PTHR47506:SF1">
    <property type="entry name" value="HTH-TYPE TRANSCRIPTIONAL REGULATOR YJDC"/>
    <property type="match status" value="1"/>
</dbReference>
<dbReference type="PROSITE" id="PS01081">
    <property type="entry name" value="HTH_TETR_1"/>
    <property type="match status" value="1"/>
</dbReference>
<evidence type="ECO:0000259" key="5">
    <source>
        <dbReference type="PROSITE" id="PS50977"/>
    </source>
</evidence>
<gene>
    <name evidence="6" type="ORF">FXF46_01350</name>
</gene>
<dbReference type="AlphaFoldDB" id="A0AAP9EVK9"/>
<evidence type="ECO:0000256" key="3">
    <source>
        <dbReference type="ARBA" id="ARBA00023163"/>
    </source>
</evidence>
<dbReference type="PROSITE" id="PS50977">
    <property type="entry name" value="HTH_TETR_2"/>
    <property type="match status" value="1"/>
</dbReference>
<dbReference type="SUPFAM" id="SSF46689">
    <property type="entry name" value="Homeodomain-like"/>
    <property type="match status" value="1"/>
</dbReference>
<keyword evidence="2 4" id="KW-0238">DNA-binding</keyword>
<accession>A0AAP9EVK9</accession>
<evidence type="ECO:0000256" key="2">
    <source>
        <dbReference type="ARBA" id="ARBA00023125"/>
    </source>
</evidence>
<keyword evidence="1" id="KW-0805">Transcription regulation</keyword>
<dbReference type="Pfam" id="PF16925">
    <property type="entry name" value="TetR_C_13"/>
    <property type="match status" value="1"/>
</dbReference>
<dbReference type="InterPro" id="IPR009057">
    <property type="entry name" value="Homeodomain-like_sf"/>
</dbReference>